<dbReference type="AlphaFoldDB" id="A0A7G5IGI3"/>
<proteinExistence type="predicted"/>
<protein>
    <submittedName>
        <fullName evidence="1">DUF2840 domain-containing protein</fullName>
    </submittedName>
</protein>
<dbReference type="Pfam" id="PF11000">
    <property type="entry name" value="DUF2840"/>
    <property type="match status" value="1"/>
</dbReference>
<dbReference type="Proteomes" id="UP000515292">
    <property type="component" value="Chromosome"/>
</dbReference>
<dbReference type="EMBL" id="CP059851">
    <property type="protein sequence ID" value="QMW22475.1"/>
    <property type="molecule type" value="Genomic_DNA"/>
</dbReference>
<name>A0A7G5IGI3_9SPHN</name>
<organism evidence="1 2">
    <name type="scientific">Sandaracinobacteroides saxicola</name>
    <dbReference type="NCBI Taxonomy" id="2759707"/>
    <lineage>
        <taxon>Bacteria</taxon>
        <taxon>Pseudomonadati</taxon>
        <taxon>Pseudomonadota</taxon>
        <taxon>Alphaproteobacteria</taxon>
        <taxon>Sphingomonadales</taxon>
        <taxon>Sphingosinicellaceae</taxon>
        <taxon>Sandaracinobacteroides</taxon>
    </lineage>
</organism>
<keyword evidence="2" id="KW-1185">Reference proteome</keyword>
<evidence type="ECO:0000313" key="1">
    <source>
        <dbReference type="EMBL" id="QMW22475.1"/>
    </source>
</evidence>
<reference evidence="1 2" key="1">
    <citation type="submission" date="2020-07" db="EMBL/GenBank/DDBJ databases">
        <title>Complete genome sequence for Sandaracinobacter sp. M6.</title>
        <authorList>
            <person name="Tang Y."/>
            <person name="Liu Q."/>
            <person name="Guo Z."/>
            <person name="Lei P."/>
            <person name="Huang B."/>
        </authorList>
    </citation>
    <scope>NUCLEOTIDE SEQUENCE [LARGE SCALE GENOMIC DNA]</scope>
    <source>
        <strain evidence="1 2">M6</strain>
    </source>
</reference>
<accession>A0A7G5IGI3</accession>
<dbReference type="KEGG" id="sand:H3309_14195"/>
<dbReference type="InterPro" id="IPR021263">
    <property type="entry name" value="DUF2840"/>
</dbReference>
<gene>
    <name evidence="1" type="ORF">H3309_14195</name>
</gene>
<dbReference type="RefSeq" id="WP_182295411.1">
    <property type="nucleotide sequence ID" value="NZ_CP059851.1"/>
</dbReference>
<sequence>MTGGTEVALLHVPGRQEHWLRFGQHWSERIIDRRRRTLLFRPGAVFAFIRWASNDHGTIESRIDIARAGELGESVTCLPYIEPGAVSLLRAAGWPKVRQVLNLIDEAERVCGDAADVNPDYWQHVHQRLITGLTPARYSASRHRAWLLRRKLDT</sequence>
<evidence type="ECO:0000313" key="2">
    <source>
        <dbReference type="Proteomes" id="UP000515292"/>
    </source>
</evidence>